<feature type="domain" description="PTS EIIA type-2" evidence="6">
    <location>
        <begin position="1"/>
        <end position="144"/>
    </location>
</feature>
<keyword evidence="3" id="KW-0762">Sugar transport</keyword>
<comment type="caution">
    <text evidence="7">The sequence shown here is derived from an EMBL/GenBank/DDBJ whole genome shotgun (WGS) entry which is preliminary data.</text>
</comment>
<evidence type="ECO:0000256" key="1">
    <source>
        <dbReference type="ARBA" id="ARBA00022448"/>
    </source>
</evidence>
<dbReference type="STRING" id="1480694.DC28_10465"/>
<keyword evidence="4" id="KW-0808">Transferase</keyword>
<dbReference type="InterPro" id="IPR004715">
    <property type="entry name" value="PTS_IIA_fruc"/>
</dbReference>
<gene>
    <name evidence="7" type="ORF">DC28_10465</name>
</gene>
<dbReference type="GO" id="GO:0008982">
    <property type="term" value="F:protein-N(PI)-phosphohistidine-sugar phosphotransferase activity"/>
    <property type="evidence" value="ECO:0007669"/>
    <property type="project" value="InterPro"/>
</dbReference>
<dbReference type="InterPro" id="IPR016152">
    <property type="entry name" value="PTrfase/Anion_transptr"/>
</dbReference>
<keyword evidence="5" id="KW-0598">Phosphotransferase system</keyword>
<dbReference type="NCBIfam" id="TIGR00848">
    <property type="entry name" value="fruA"/>
    <property type="match status" value="1"/>
</dbReference>
<dbReference type="Gene3D" id="3.40.930.10">
    <property type="entry name" value="Mannitol-specific EII, Chain A"/>
    <property type="match status" value="1"/>
</dbReference>
<dbReference type="AlphaFoldDB" id="A0A098QYV0"/>
<protein>
    <recommendedName>
        <fullName evidence="6">PTS EIIA type-2 domain-containing protein</fullName>
    </recommendedName>
</protein>
<accession>A0A098QYV0</accession>
<dbReference type="GO" id="GO:0016020">
    <property type="term" value="C:membrane"/>
    <property type="evidence" value="ECO:0007669"/>
    <property type="project" value="InterPro"/>
</dbReference>
<keyword evidence="2" id="KW-0597">Phosphoprotein</keyword>
<sequence>MISPEWILVDEDAENKQDCIKKLITALQASGDVADPEKLYSDIMDREALSSTSVGSGCAIPHAHSTAIGCTRVAALRPKKPIDFQGPDGEEVRLVFLMAGPKKDTGIHLKVLSKIARLLHDPAYRSKFLEAPDAESFYAVLCQTET</sequence>
<dbReference type="PANTHER" id="PTHR47738">
    <property type="entry name" value="PTS SYSTEM FRUCTOSE-LIKE EIIA COMPONENT-RELATED"/>
    <property type="match status" value="1"/>
</dbReference>
<dbReference type="Proteomes" id="UP000029692">
    <property type="component" value="Unassembled WGS sequence"/>
</dbReference>
<evidence type="ECO:0000313" key="7">
    <source>
        <dbReference type="EMBL" id="KGE71677.1"/>
    </source>
</evidence>
<dbReference type="EMBL" id="JNUP01000065">
    <property type="protein sequence ID" value="KGE71677.1"/>
    <property type="molecule type" value="Genomic_DNA"/>
</dbReference>
<evidence type="ECO:0000256" key="4">
    <source>
        <dbReference type="ARBA" id="ARBA00022679"/>
    </source>
</evidence>
<dbReference type="eggNOG" id="COG1762">
    <property type="taxonomic scope" value="Bacteria"/>
</dbReference>
<evidence type="ECO:0000256" key="5">
    <source>
        <dbReference type="ARBA" id="ARBA00022683"/>
    </source>
</evidence>
<dbReference type="Pfam" id="PF00359">
    <property type="entry name" value="PTS_EIIA_2"/>
    <property type="match status" value="1"/>
</dbReference>
<reference evidence="7 8" key="1">
    <citation type="submission" date="2014-05" db="EMBL/GenBank/DDBJ databases">
        <title>De novo Genome Sequence of Spirocheata sp.</title>
        <authorList>
            <person name="Shivani Y."/>
            <person name="Subhash Y."/>
            <person name="Tushar L."/>
            <person name="Sasikala C."/>
            <person name="Ramana C.V."/>
        </authorList>
    </citation>
    <scope>NUCLEOTIDE SEQUENCE [LARGE SCALE GENOMIC DNA]</scope>
    <source>
        <strain evidence="7 8">JC230</strain>
    </source>
</reference>
<dbReference type="CDD" id="cd00211">
    <property type="entry name" value="PTS_IIA_fru"/>
    <property type="match status" value="1"/>
</dbReference>
<organism evidence="7 8">
    <name type="scientific">Spirochaeta lutea</name>
    <dbReference type="NCBI Taxonomy" id="1480694"/>
    <lineage>
        <taxon>Bacteria</taxon>
        <taxon>Pseudomonadati</taxon>
        <taxon>Spirochaetota</taxon>
        <taxon>Spirochaetia</taxon>
        <taxon>Spirochaetales</taxon>
        <taxon>Spirochaetaceae</taxon>
        <taxon>Spirochaeta</taxon>
    </lineage>
</organism>
<evidence type="ECO:0000256" key="2">
    <source>
        <dbReference type="ARBA" id="ARBA00022553"/>
    </source>
</evidence>
<evidence type="ECO:0000256" key="3">
    <source>
        <dbReference type="ARBA" id="ARBA00022597"/>
    </source>
</evidence>
<dbReference type="PROSITE" id="PS51094">
    <property type="entry name" value="PTS_EIIA_TYPE_2"/>
    <property type="match status" value="1"/>
</dbReference>
<dbReference type="GO" id="GO:0009401">
    <property type="term" value="P:phosphoenolpyruvate-dependent sugar phosphotransferase system"/>
    <property type="evidence" value="ECO:0007669"/>
    <property type="project" value="UniProtKB-KW"/>
</dbReference>
<keyword evidence="1" id="KW-0813">Transport</keyword>
<dbReference type="InterPro" id="IPR002178">
    <property type="entry name" value="PTS_EIIA_type-2_dom"/>
</dbReference>
<dbReference type="SUPFAM" id="SSF55804">
    <property type="entry name" value="Phoshotransferase/anion transport protein"/>
    <property type="match status" value="1"/>
</dbReference>
<name>A0A098QYV0_9SPIO</name>
<evidence type="ECO:0000259" key="6">
    <source>
        <dbReference type="PROSITE" id="PS51094"/>
    </source>
</evidence>
<proteinExistence type="predicted"/>
<evidence type="ECO:0000313" key="8">
    <source>
        <dbReference type="Proteomes" id="UP000029692"/>
    </source>
</evidence>
<keyword evidence="8" id="KW-1185">Reference proteome</keyword>
<dbReference type="RefSeq" id="WP_037548110.1">
    <property type="nucleotide sequence ID" value="NZ_JNUP01000065.1"/>
</dbReference>
<dbReference type="InterPro" id="IPR051541">
    <property type="entry name" value="PTS_SugarTrans_NitroReg"/>
</dbReference>